<dbReference type="InterPro" id="IPR002110">
    <property type="entry name" value="Ankyrin_rpt"/>
</dbReference>
<feature type="compositionally biased region" description="Basic and acidic residues" evidence="1">
    <location>
        <begin position="525"/>
        <end position="536"/>
    </location>
</feature>
<dbReference type="SMART" id="SM00248">
    <property type="entry name" value="ANK"/>
    <property type="match status" value="4"/>
</dbReference>
<dbReference type="OMA" id="HYAFANQ"/>
<dbReference type="PROSITE" id="PS50088">
    <property type="entry name" value="ANK_REPEAT"/>
    <property type="match status" value="3"/>
</dbReference>
<feature type="compositionally biased region" description="Acidic residues" evidence="1">
    <location>
        <begin position="345"/>
        <end position="355"/>
    </location>
</feature>
<dbReference type="STRING" id="13249.T1HAS2"/>
<protein>
    <submittedName>
        <fullName evidence="2">Uncharacterized protein</fullName>
    </submittedName>
</protein>
<feature type="compositionally biased region" description="Polar residues" evidence="1">
    <location>
        <begin position="302"/>
        <end position="312"/>
    </location>
</feature>
<accession>T1HAS2</accession>
<dbReference type="PANTHER" id="PTHR24172:SF4">
    <property type="entry name" value="ANK_REP_REGION DOMAIN-CONTAINING PROTEIN"/>
    <property type="match status" value="1"/>
</dbReference>
<feature type="compositionally biased region" description="Polar residues" evidence="1">
    <location>
        <begin position="456"/>
        <end position="481"/>
    </location>
</feature>
<dbReference type="EMBL" id="ACPB03018504">
    <property type="status" value="NOT_ANNOTATED_CDS"/>
    <property type="molecule type" value="Genomic_DNA"/>
</dbReference>
<dbReference type="eggNOG" id="KOG4177">
    <property type="taxonomic scope" value="Eukaryota"/>
</dbReference>
<feature type="compositionally biased region" description="Acidic residues" evidence="1">
    <location>
        <begin position="605"/>
        <end position="621"/>
    </location>
</feature>
<dbReference type="EnsemblMetazoa" id="RPRC001128-RA">
    <property type="protein sequence ID" value="RPRC001128-PA"/>
    <property type="gene ID" value="RPRC001128"/>
</dbReference>
<dbReference type="Gene3D" id="1.25.40.20">
    <property type="entry name" value="Ankyrin repeat-containing domain"/>
    <property type="match status" value="2"/>
</dbReference>
<dbReference type="EMBL" id="ACPB03018502">
    <property type="status" value="NOT_ANNOTATED_CDS"/>
    <property type="molecule type" value="Genomic_DNA"/>
</dbReference>
<feature type="compositionally biased region" description="Basic and acidic residues" evidence="1">
    <location>
        <begin position="429"/>
        <end position="451"/>
    </location>
</feature>
<feature type="compositionally biased region" description="Acidic residues" evidence="1">
    <location>
        <begin position="575"/>
        <end position="598"/>
    </location>
</feature>
<dbReference type="InterPro" id="IPR036770">
    <property type="entry name" value="Ankyrin_rpt-contain_sf"/>
</dbReference>
<dbReference type="EMBL" id="ACPB03018503">
    <property type="status" value="NOT_ANNOTATED_CDS"/>
    <property type="molecule type" value="Genomic_DNA"/>
</dbReference>
<feature type="compositionally biased region" description="Low complexity" evidence="1">
    <location>
        <begin position="654"/>
        <end position="664"/>
    </location>
</feature>
<dbReference type="EMBL" id="ACPB03018501">
    <property type="status" value="NOT_ANNOTATED_CDS"/>
    <property type="molecule type" value="Genomic_DNA"/>
</dbReference>
<feature type="region of interest" description="Disordered" evidence="1">
    <location>
        <begin position="296"/>
        <end position="481"/>
    </location>
</feature>
<sequence length="840" mass="94127">MFAIIYFEEIDYWTELQLYLDMIVKPSTIRIWIHDKDLGRLQKVLWEGLGDRLRTETSANPLVRRFLNAVPYIMKTVRDILFYTVGTNTHKLQNYMIVKPSTIRIWIHDKDLGRLQKVLWEGLGDRLRTETSANPLVRRFLNAVPYIMGSIKEIHSAAVNNDLELLVLRSADPVPKDILLSKDVNGLTPLHKAAGLGHMEIAKEILRKAPEAANMKDILDRTPLHYAAALRDQGEMFQFLVDSGSIDHIEDKKGNTPSYYHGKPAELDGPKLLTVIPEAPRTAHIFPPSWDWKLLGGKDPVNQDSISTASPQETEDPPTVPDNQDLVDREDEPGEEQTVSAPASQEEEEQEQEEEISPRPDMSEDEGVGSEVPVSEEYEIPQEAELADSVNVTDQPLANNANVEIGNDSGNEEEEKELAEGFILDDVDDVNKDLERDESKEPVEENSKTPDDDNNIEQSQSSPQENMDDPQQSVCEISLNNDHLQNSLDEVSLAHTIQNSYGIDRLNSAEELTNESANSEEESNKDETGSTEDRINSVEVEQINEIKTEEIVDYEREITQSSGSDNVFFEKVLEDNEVNNESEEVNEDVEREIEEENLDSNQEKEDVEEDSKQEEEEEEEATTPTPGNDVDNVSPVVEGDDDNNKLEQTQLEPSSPNSRLSTSSGELVPLRIYSRSAEVLAITPADPEEMDDPQLQEAVAGRTPEFIVSKNKNSILAKIERVHKAAREGDLRAVQTALDRRKFAVARDNSTPLKPTPLHVAALFGRTSILRYLAGRFPETMHAQDSAGRTPLHYAATLPDNGHFYSLLVTLGADKAFPDNEEESLVLARSCLSASFLCFG</sequence>
<dbReference type="Pfam" id="PF12796">
    <property type="entry name" value="Ank_2"/>
    <property type="match status" value="2"/>
</dbReference>
<feature type="compositionally biased region" description="Polar residues" evidence="1">
    <location>
        <begin position="390"/>
        <end position="402"/>
    </location>
</feature>
<dbReference type="SUPFAM" id="SSF48403">
    <property type="entry name" value="Ankyrin repeat"/>
    <property type="match status" value="1"/>
</dbReference>
<dbReference type="VEuPathDB" id="VectorBase:RPRC001128"/>
<dbReference type="Proteomes" id="UP000015103">
    <property type="component" value="Unassembled WGS sequence"/>
</dbReference>
<evidence type="ECO:0000256" key="1">
    <source>
        <dbReference type="SAM" id="MobiDB-lite"/>
    </source>
</evidence>
<dbReference type="PROSITE" id="PS50297">
    <property type="entry name" value="ANK_REP_REGION"/>
    <property type="match status" value="2"/>
</dbReference>
<keyword evidence="3" id="KW-1185">Reference proteome</keyword>
<dbReference type="PANTHER" id="PTHR24172">
    <property type="entry name" value="ANK_REP_REGION DOMAIN-CONTAINING PROTEIN"/>
    <property type="match status" value="1"/>
</dbReference>
<evidence type="ECO:0000313" key="2">
    <source>
        <dbReference type="EnsemblMetazoa" id="RPRC001128-PA"/>
    </source>
</evidence>
<organism evidence="2 3">
    <name type="scientific">Rhodnius prolixus</name>
    <name type="common">Triatomid bug</name>
    <dbReference type="NCBI Taxonomy" id="13249"/>
    <lineage>
        <taxon>Eukaryota</taxon>
        <taxon>Metazoa</taxon>
        <taxon>Ecdysozoa</taxon>
        <taxon>Arthropoda</taxon>
        <taxon>Hexapoda</taxon>
        <taxon>Insecta</taxon>
        <taxon>Pterygota</taxon>
        <taxon>Neoptera</taxon>
        <taxon>Paraneoptera</taxon>
        <taxon>Hemiptera</taxon>
        <taxon>Heteroptera</taxon>
        <taxon>Panheteroptera</taxon>
        <taxon>Cimicomorpha</taxon>
        <taxon>Reduviidae</taxon>
        <taxon>Triatominae</taxon>
        <taxon>Rhodnius</taxon>
    </lineage>
</organism>
<feature type="compositionally biased region" description="Basic and acidic residues" evidence="1">
    <location>
        <begin position="544"/>
        <end position="558"/>
    </location>
</feature>
<reference evidence="2" key="1">
    <citation type="submission" date="2015-05" db="UniProtKB">
        <authorList>
            <consortium name="EnsemblMetazoa"/>
        </authorList>
    </citation>
    <scope>IDENTIFICATION</scope>
</reference>
<dbReference type="AlphaFoldDB" id="T1HAS2"/>
<evidence type="ECO:0000313" key="3">
    <source>
        <dbReference type="Proteomes" id="UP000015103"/>
    </source>
</evidence>
<name>T1HAS2_RHOPR</name>
<feature type="region of interest" description="Disordered" evidence="1">
    <location>
        <begin position="503"/>
        <end position="665"/>
    </location>
</feature>
<dbReference type="HOGENOM" id="CLU_025352_0_0_1"/>
<dbReference type="InParanoid" id="T1HAS2"/>
<proteinExistence type="predicted"/>
<feature type="compositionally biased region" description="Acidic residues" evidence="1">
    <location>
        <begin position="363"/>
        <end position="386"/>
    </location>
</feature>
<feature type="compositionally biased region" description="Acidic residues" evidence="1">
    <location>
        <begin position="410"/>
        <end position="428"/>
    </location>
</feature>